<dbReference type="GO" id="GO:0008757">
    <property type="term" value="F:S-adenosylmethionine-dependent methyltransferase activity"/>
    <property type="evidence" value="ECO:0007669"/>
    <property type="project" value="UniProtKB-UniRule"/>
</dbReference>
<feature type="binding site" evidence="6 7">
    <location>
        <position position="102"/>
    </location>
    <ligand>
        <name>S-adenosyl-L-methionine</name>
        <dbReference type="ChEBI" id="CHEBI:59789"/>
    </ligand>
</feature>
<dbReference type="HAMAP" id="MF_01885">
    <property type="entry name" value="tRNA_methyltr_TrmL"/>
    <property type="match status" value="1"/>
</dbReference>
<evidence type="ECO:0000256" key="1">
    <source>
        <dbReference type="ARBA" id="ARBA00022490"/>
    </source>
</evidence>
<proteinExistence type="inferred from homology"/>
<comment type="caution">
    <text evidence="9">The sequence shown here is derived from an EMBL/GenBank/DDBJ whole genome shotgun (WGS) entry which is preliminary data.</text>
</comment>
<dbReference type="InterPro" id="IPR029028">
    <property type="entry name" value="Alpha/beta_knot_MTases"/>
</dbReference>
<comment type="subcellular location">
    <subcellularLocation>
        <location evidence="6">Cytoplasm</location>
    </subcellularLocation>
</comment>
<keyword evidence="10" id="KW-1185">Reference proteome</keyword>
<sequence>MPSIALYQPDIPQNTGTILRFAACLGLTVEIIEPAGFDLSDRGLKRAGMDYLGHATLRRHVSFAAFEAEARAAGRRIVLFTTQAGASHLDLAYRPDDVLLFGRESAGVPEAVHGAADARLRVPMRPGLRSLNLAMTVALVAGEALRQTGGFPASGAAAAGPSDPAFPGP</sequence>
<dbReference type="CDD" id="cd18094">
    <property type="entry name" value="SpoU-like_TrmL"/>
    <property type="match status" value="1"/>
</dbReference>
<keyword evidence="3 6" id="KW-0808">Transferase</keyword>
<dbReference type="EC" id="2.1.1.207" evidence="6"/>
<feature type="binding site" evidence="6 7">
    <location>
        <position position="130"/>
    </location>
    <ligand>
        <name>S-adenosyl-L-methionine</name>
        <dbReference type="ChEBI" id="CHEBI:59789"/>
    </ligand>
</feature>
<comment type="subunit">
    <text evidence="6">Homodimer.</text>
</comment>
<dbReference type="InterPro" id="IPR001537">
    <property type="entry name" value="SpoU_MeTrfase"/>
</dbReference>
<accession>A0A7W9FJW7</accession>
<dbReference type="InterPro" id="IPR016914">
    <property type="entry name" value="TrmL"/>
</dbReference>
<evidence type="ECO:0000256" key="4">
    <source>
        <dbReference type="ARBA" id="ARBA00022691"/>
    </source>
</evidence>
<gene>
    <name evidence="6" type="primary">trmL</name>
    <name evidence="9" type="ORF">GGQ63_001073</name>
</gene>
<evidence type="ECO:0000256" key="2">
    <source>
        <dbReference type="ARBA" id="ARBA00022603"/>
    </source>
</evidence>
<dbReference type="GO" id="GO:0005737">
    <property type="term" value="C:cytoplasm"/>
    <property type="evidence" value="ECO:0007669"/>
    <property type="project" value="UniProtKB-SubCell"/>
</dbReference>
<dbReference type="PANTHER" id="PTHR42971:SF1">
    <property type="entry name" value="TRNA (CYTIDINE(34)-2'-O)-METHYLTRANSFERASE"/>
    <property type="match status" value="1"/>
</dbReference>
<feature type="binding site" evidence="6 7">
    <location>
        <position position="122"/>
    </location>
    <ligand>
        <name>S-adenosyl-L-methionine</name>
        <dbReference type="ChEBI" id="CHEBI:59789"/>
    </ligand>
</feature>
<keyword evidence="4 6" id="KW-0949">S-adenosyl-L-methionine</keyword>
<dbReference type="SUPFAM" id="SSF75217">
    <property type="entry name" value="alpha/beta knot"/>
    <property type="match status" value="1"/>
</dbReference>
<dbReference type="GO" id="GO:0003723">
    <property type="term" value="F:RNA binding"/>
    <property type="evidence" value="ECO:0007669"/>
    <property type="project" value="InterPro"/>
</dbReference>
<feature type="domain" description="tRNA/rRNA methyltransferase SpoU type" evidence="8">
    <location>
        <begin position="3"/>
        <end position="140"/>
    </location>
</feature>
<evidence type="ECO:0000313" key="10">
    <source>
        <dbReference type="Proteomes" id="UP000523821"/>
    </source>
</evidence>
<dbReference type="EMBL" id="JACHOO010000002">
    <property type="protein sequence ID" value="MBB5752021.1"/>
    <property type="molecule type" value="Genomic_DNA"/>
</dbReference>
<dbReference type="GO" id="GO:0002130">
    <property type="term" value="P:wobble position ribose methylation"/>
    <property type="evidence" value="ECO:0007669"/>
    <property type="project" value="TreeGrafter"/>
</dbReference>
<comment type="catalytic activity">
    <reaction evidence="6">
        <text>5-carboxymethylaminomethyluridine(34) in tRNA(Leu) + S-adenosyl-L-methionine = 5-carboxymethylaminomethyl-2'-O-methyluridine(34) in tRNA(Leu) + S-adenosyl-L-homocysteine + H(+)</text>
        <dbReference type="Rhea" id="RHEA:43088"/>
        <dbReference type="Rhea" id="RHEA-COMP:10333"/>
        <dbReference type="Rhea" id="RHEA-COMP:10334"/>
        <dbReference type="ChEBI" id="CHEBI:15378"/>
        <dbReference type="ChEBI" id="CHEBI:57856"/>
        <dbReference type="ChEBI" id="CHEBI:59789"/>
        <dbReference type="ChEBI" id="CHEBI:74508"/>
        <dbReference type="ChEBI" id="CHEBI:74511"/>
        <dbReference type="EC" id="2.1.1.207"/>
    </reaction>
</comment>
<dbReference type="AlphaFoldDB" id="A0A7W9FJW7"/>
<dbReference type="Proteomes" id="UP000523821">
    <property type="component" value="Unassembled WGS sequence"/>
</dbReference>
<dbReference type="RefSeq" id="WP_183853302.1">
    <property type="nucleotide sequence ID" value="NZ_JACHOO010000002.1"/>
</dbReference>
<dbReference type="PANTHER" id="PTHR42971">
    <property type="entry name" value="TRNA (CYTIDINE(34)-2'-O)-METHYLTRANSFERASE"/>
    <property type="match status" value="1"/>
</dbReference>
<evidence type="ECO:0000256" key="6">
    <source>
        <dbReference type="HAMAP-Rule" id="MF_01885"/>
    </source>
</evidence>
<comment type="function">
    <text evidence="6">Methylates the ribose at the nucleotide 34 wobble position in the two leucyl isoacceptors tRNA(Leu)(CmAA) and tRNA(Leu)(cmnm5UmAA). Catalyzes the methyl transfer from S-adenosyl-L-methionine to the 2'-OH of the wobble nucleotide.</text>
</comment>
<dbReference type="GO" id="GO:0008175">
    <property type="term" value="F:tRNA methyltransferase activity"/>
    <property type="evidence" value="ECO:0007669"/>
    <property type="project" value="UniProtKB-UniRule"/>
</dbReference>
<reference evidence="9 10" key="1">
    <citation type="submission" date="2020-08" db="EMBL/GenBank/DDBJ databases">
        <title>Genomic Encyclopedia of Type Strains, Phase IV (KMG-IV): sequencing the most valuable type-strain genomes for metagenomic binning, comparative biology and taxonomic classification.</title>
        <authorList>
            <person name="Goeker M."/>
        </authorList>
    </citation>
    <scope>NUCLEOTIDE SEQUENCE [LARGE SCALE GENOMIC DNA]</scope>
    <source>
        <strain evidence="9 10">DSM 16268</strain>
    </source>
</reference>
<dbReference type="PIRSF" id="PIRSF029256">
    <property type="entry name" value="SpoU_TrmH_prd"/>
    <property type="match status" value="1"/>
</dbReference>
<organism evidence="9 10">
    <name type="scientific">Prosthecomicrobium pneumaticum</name>
    <dbReference type="NCBI Taxonomy" id="81895"/>
    <lineage>
        <taxon>Bacteria</taxon>
        <taxon>Pseudomonadati</taxon>
        <taxon>Pseudomonadota</taxon>
        <taxon>Alphaproteobacteria</taxon>
        <taxon>Hyphomicrobiales</taxon>
        <taxon>Kaistiaceae</taxon>
        <taxon>Prosthecomicrobium</taxon>
    </lineage>
</organism>
<dbReference type="Pfam" id="PF00588">
    <property type="entry name" value="SpoU_methylase"/>
    <property type="match status" value="1"/>
</dbReference>
<evidence type="ECO:0000256" key="5">
    <source>
        <dbReference type="ARBA" id="ARBA00022694"/>
    </source>
</evidence>
<evidence type="ECO:0000259" key="8">
    <source>
        <dbReference type="Pfam" id="PF00588"/>
    </source>
</evidence>
<dbReference type="Gene3D" id="3.40.1280.10">
    <property type="match status" value="1"/>
</dbReference>
<comment type="caution">
    <text evidence="6">Lacks conserved residue(s) required for the propagation of feature annotation.</text>
</comment>
<evidence type="ECO:0000256" key="3">
    <source>
        <dbReference type="ARBA" id="ARBA00022679"/>
    </source>
</evidence>
<name>A0A7W9FJW7_9HYPH</name>
<dbReference type="InterPro" id="IPR029026">
    <property type="entry name" value="tRNA_m1G_MTases_N"/>
</dbReference>
<keyword evidence="2 6" id="KW-0489">Methyltransferase</keyword>
<comment type="catalytic activity">
    <reaction evidence="6">
        <text>cytidine(34) in tRNA + S-adenosyl-L-methionine = 2'-O-methylcytidine(34) in tRNA + S-adenosyl-L-homocysteine + H(+)</text>
        <dbReference type="Rhea" id="RHEA:43084"/>
        <dbReference type="Rhea" id="RHEA-COMP:10331"/>
        <dbReference type="Rhea" id="RHEA-COMP:10332"/>
        <dbReference type="ChEBI" id="CHEBI:15378"/>
        <dbReference type="ChEBI" id="CHEBI:57856"/>
        <dbReference type="ChEBI" id="CHEBI:59789"/>
        <dbReference type="ChEBI" id="CHEBI:74495"/>
        <dbReference type="ChEBI" id="CHEBI:82748"/>
        <dbReference type="EC" id="2.1.1.207"/>
    </reaction>
</comment>
<evidence type="ECO:0000256" key="7">
    <source>
        <dbReference type="PIRSR" id="PIRSR029256-1"/>
    </source>
</evidence>
<comment type="similarity">
    <text evidence="6">Belongs to the class IV-like SAM-binding methyltransferase superfamily. RNA methyltransferase TrmH family. TrmL subfamily.</text>
</comment>
<evidence type="ECO:0000313" key="9">
    <source>
        <dbReference type="EMBL" id="MBB5752021.1"/>
    </source>
</evidence>
<keyword evidence="1 6" id="KW-0963">Cytoplasm</keyword>
<keyword evidence="5 6" id="KW-0819">tRNA processing</keyword>
<protein>
    <recommendedName>
        <fullName evidence="6">tRNA (cytidine(34)-2'-O)-methyltransferase</fullName>
        <ecNumber evidence="6">2.1.1.207</ecNumber>
    </recommendedName>
    <alternativeName>
        <fullName evidence="6">tRNA (cytidine/uridine-2'-O-)-methyltransferase TrmL</fullName>
    </alternativeName>
</protein>